<dbReference type="EMBL" id="JACIFD010000014">
    <property type="protein sequence ID" value="MBB4072090.1"/>
    <property type="molecule type" value="Genomic_DNA"/>
</dbReference>
<dbReference type="Proteomes" id="UP000571183">
    <property type="component" value="Unassembled WGS sequence"/>
</dbReference>
<feature type="region of interest" description="Disordered" evidence="4">
    <location>
        <begin position="1"/>
        <end position="56"/>
    </location>
</feature>
<evidence type="ECO:0000256" key="4">
    <source>
        <dbReference type="SAM" id="MobiDB-lite"/>
    </source>
</evidence>
<dbReference type="Pfam" id="PF17210">
    <property type="entry name" value="SdrD_B"/>
    <property type="match status" value="1"/>
</dbReference>
<feature type="compositionally biased region" description="Polar residues" evidence="4">
    <location>
        <begin position="31"/>
        <end position="56"/>
    </location>
</feature>
<comment type="caution">
    <text evidence="7">The sequence shown here is derived from an EMBL/GenBank/DDBJ whole genome shotgun (WGS) entry which is preliminary data.</text>
</comment>
<evidence type="ECO:0000256" key="1">
    <source>
        <dbReference type="ARBA" id="ARBA00004613"/>
    </source>
</evidence>
<feature type="non-terminal residue" evidence="7">
    <location>
        <position position="1853"/>
    </location>
</feature>
<feature type="domain" description="DUF5979" evidence="6">
    <location>
        <begin position="1480"/>
        <end position="1564"/>
    </location>
</feature>
<dbReference type="Gene3D" id="2.60.40.10">
    <property type="entry name" value="Immunoglobulins"/>
    <property type="match status" value="1"/>
</dbReference>
<accession>A0A840DH83</accession>
<feature type="domain" description="DUF5979" evidence="6">
    <location>
        <begin position="1252"/>
        <end position="1336"/>
    </location>
</feature>
<name>A0A840DH83_9MICO</name>
<reference evidence="7" key="1">
    <citation type="submission" date="2020-08" db="EMBL/GenBank/DDBJ databases">
        <title>Sequencing the genomes of 1000 actinobacteria strains.</title>
        <authorList>
            <person name="Klenk H.-P."/>
        </authorList>
    </citation>
    <scope>NUCLEOTIDE SEQUENCE [LARGE SCALE GENOMIC DNA]</scope>
    <source>
        <strain evidence="7">DSM 27064</strain>
    </source>
</reference>
<comment type="subcellular location">
    <subcellularLocation>
        <location evidence="1">Secreted</location>
    </subcellularLocation>
</comment>
<dbReference type="InterPro" id="IPR046022">
    <property type="entry name" value="DUF5979"/>
</dbReference>
<dbReference type="RefSeq" id="WP_221221341.1">
    <property type="nucleotide sequence ID" value="NZ_JACIFD010000014.1"/>
</dbReference>
<gene>
    <name evidence="7" type="ORF">F5897_001413</name>
</gene>
<evidence type="ECO:0000313" key="7">
    <source>
        <dbReference type="EMBL" id="MBB4072090.1"/>
    </source>
</evidence>
<evidence type="ECO:0000256" key="3">
    <source>
        <dbReference type="ARBA" id="ARBA00022729"/>
    </source>
</evidence>
<evidence type="ECO:0000256" key="2">
    <source>
        <dbReference type="ARBA" id="ARBA00022525"/>
    </source>
</evidence>
<evidence type="ECO:0000259" key="6">
    <source>
        <dbReference type="Pfam" id="PF19407"/>
    </source>
</evidence>
<dbReference type="InterPro" id="IPR013783">
    <property type="entry name" value="Ig-like_fold"/>
</dbReference>
<keyword evidence="3" id="KW-0732">Signal</keyword>
<dbReference type="GO" id="GO:0005576">
    <property type="term" value="C:extracellular region"/>
    <property type="evidence" value="ECO:0007669"/>
    <property type="project" value="UniProtKB-SubCell"/>
</dbReference>
<proteinExistence type="predicted"/>
<protein>
    <recommendedName>
        <fullName evidence="9">SD-repeat containing protein B domain-containing protein</fullName>
    </recommendedName>
</protein>
<feature type="domain" description="DUF5979" evidence="6">
    <location>
        <begin position="1712"/>
        <end position="1796"/>
    </location>
</feature>
<feature type="domain" description="SD-repeat containing protein B" evidence="5">
    <location>
        <begin position="1127"/>
        <end position="1246"/>
    </location>
</feature>
<feature type="region of interest" description="Disordered" evidence="4">
    <location>
        <begin position="83"/>
        <end position="108"/>
    </location>
</feature>
<dbReference type="SUPFAM" id="SSF117074">
    <property type="entry name" value="Hypothetical protein PA1324"/>
    <property type="match status" value="1"/>
</dbReference>
<evidence type="ECO:0008006" key="9">
    <source>
        <dbReference type="Google" id="ProtNLM"/>
    </source>
</evidence>
<dbReference type="GO" id="GO:0005975">
    <property type="term" value="P:carbohydrate metabolic process"/>
    <property type="evidence" value="ECO:0007669"/>
    <property type="project" value="UniProtKB-ARBA"/>
</dbReference>
<evidence type="ECO:0000259" key="5">
    <source>
        <dbReference type="Pfam" id="PF17210"/>
    </source>
</evidence>
<evidence type="ECO:0000313" key="8">
    <source>
        <dbReference type="Proteomes" id="UP000571183"/>
    </source>
</evidence>
<dbReference type="InterPro" id="IPR033764">
    <property type="entry name" value="Sdr_B"/>
</dbReference>
<sequence length="1853" mass="193034">MASNALFGPNTALALDSEPEPNPEVGVEQPAEQTPDSGSEDQNSTDNPADTGSENQLGESAFFRAPANTGRSGAPSVAIEVVSDGTPDAGNVWSADDNPGNDSGANNGIVRVNDTIRYRVNYAVAGGPGNNTTVTVALPRGAELAKLPALCSGPGSSLTPQSISDRVTVPLTANSKDQLEVQTLVCNLGNLNNDSKSFEFDVKISNLLHHGDSITPGSVTVKTDQASTPVPAQSLPTTTASARLMWDVSKNSVLLTENGGYKYGPAVVACNFDTSRVCFMTRYNLLLSAPAGGKGAMPAIGDIYLEDNLTPEAMYPQLSSQQLAALKADLNKYGSRVRTTFETNGAAYERPFSKIGGAATVVNSVRDSGRVKVVQPGPGEPVQITISDADTTLKTYPTQVANPTGKAIPSKDAYAVSYAFEVHTPTDVVRDFGVESNNVWTLNTVNKLDNMRIGGFNPVSDVQTSADQPGPNATKYPGTDTVHWNDYMTTQPNLSVSGVFSKRFVGISGQPGNVAPVDFNAGDRGWMGEGPPGGATFGSGGITVAPTQSVTSLLTIHSSNAALPASQSIVACDVWDNTKLYLQARQHPGDPNTPGRYIGSDGEAVWITGYNNLPLTPNGRLQYADKKSQVPEIKVQYSAAGTAGAGTNALCDDSQGPWYDNPNDPALGNDSALAAQGIYTGVKRVRVHFVSPPAVGAHIAFVRYNIAIGMYVADAGHPTGELLPNWATTKRLTNFVGGNQEYTAGTVDEVIAANKPWSRNTYDYNGHTGAIGDRLILAHAQARVSKLVRVGDSGDFTKTPPNVTGGNKVQYQITPSLTSGASTTGILKDVWVEDCLPGSQDYLNAVPAPQVVSSTTPGDAKRPACAADETYLRWEYPKHEVNQAIEPIILEAEVSSGAPNGVYTNKVQVWAQDDNSTEKQRSDSAQVQISNVAGVKLEKVLTTPVRQVLPENPDFTENIGWRVRLINALPAAGGPTVTNPDIIDVLPKNGLHDSKFSGKFAFESAKPTARSVSTMRLFYTSAQDIALDPRDPSNQQNGSTTWCDAPANGNPVYGSGACPADASEVTGLRAISPGTYRVGEILEFDVTAVATGNAAGDIYDNVTFAAAQGLQFPVGPIHRQTTVVGSSIGDYVWWDYNRNGVQDNFEGEPEKPAGEIIVELYGRDDLGNDVNLQTRTDGTGHYRFENLRASDNQGYQITFTAPSGTTFTQKLAGNDTALDSNVDANGRSDAIKLPRDTNITDVDAGLLTQGSLKITKLLEGAGVKPFAGGNQLTFDVSCTLDSQPVFNKTVNVAVPAGVTSVDSEQLNDIPAMSKCVITETSQGTADAAATPVTVVVGANMERLTTASLTNYYSAGTVEVAKVLEGNDTALAAAAAKEFEVMVTCQVPGVGGAAGATVASQLVKFTGAGSKKLLADNGEPVYLPLGAKCFASEPVNGGAAEVVISHDSFANGAEVVGGKPTELQELSLQVTNKFELPKGELKITKLLEGAGVKPFAGGTELEFGVVCTFEGAEVRNETVKVAVPAGATSVESAVLGDLPASAKCVITEVAAPGADELAAPVTVTIPWDAAAWTSGLANASLTNYYSAGTVEVAKVLEGNDTALAAAAAKEFEVMVTCQVPGVGGAAGATVASQLVKFTGAGSKKLLADNGEPVYLPLGAKCFASEPVNGGAAEVVISHDSFANGAEVVGGKPTELQELSLQVTNKFELPKGELKITKLLEGAGVKPFAGGTELEFGVVCTFEGAEVRNETVKVAVPAGATSVESAVLGDLPASAKCVITEVAAPGADELAAPVTVTIPWDAAAWTSGLANASLTNYYSAGTVEVAKVLEGNDTALAAAAAKEFEVMVTCQVPGG</sequence>
<feature type="domain" description="DUF5979" evidence="6">
    <location>
        <begin position="1589"/>
        <end position="1706"/>
    </location>
</feature>
<keyword evidence="8" id="KW-1185">Reference proteome</keyword>
<feature type="domain" description="DUF5979" evidence="6">
    <location>
        <begin position="1357"/>
        <end position="1474"/>
    </location>
</feature>
<keyword evidence="2" id="KW-0964">Secreted</keyword>
<organism evidence="7 8">
    <name type="scientific">Canibacter oris</name>
    <dbReference type="NCBI Taxonomy" id="1365628"/>
    <lineage>
        <taxon>Bacteria</taxon>
        <taxon>Bacillati</taxon>
        <taxon>Actinomycetota</taxon>
        <taxon>Actinomycetes</taxon>
        <taxon>Micrococcales</taxon>
        <taxon>Microbacteriaceae</taxon>
        <taxon>Canibacter</taxon>
    </lineage>
</organism>
<dbReference type="Pfam" id="PF19407">
    <property type="entry name" value="DUF5979"/>
    <property type="match status" value="5"/>
</dbReference>